<dbReference type="EMBL" id="SNWQ01000011">
    <property type="protein sequence ID" value="TDO46307.1"/>
    <property type="molecule type" value="Genomic_DNA"/>
</dbReference>
<dbReference type="AlphaFoldDB" id="A0A4V3C9Q0"/>
<protein>
    <submittedName>
        <fullName evidence="2">Uncharacterized protein</fullName>
    </submittedName>
</protein>
<dbReference type="Proteomes" id="UP000295388">
    <property type="component" value="Unassembled WGS sequence"/>
</dbReference>
<dbReference type="OrthoDB" id="4557493at2"/>
<organism evidence="2 3">
    <name type="scientific">Kribbella caucasensis</name>
    <dbReference type="NCBI Taxonomy" id="2512215"/>
    <lineage>
        <taxon>Bacteria</taxon>
        <taxon>Bacillati</taxon>
        <taxon>Actinomycetota</taxon>
        <taxon>Actinomycetes</taxon>
        <taxon>Propionibacteriales</taxon>
        <taxon>Kribbellaceae</taxon>
        <taxon>Kribbella</taxon>
    </lineage>
</organism>
<keyword evidence="3" id="KW-1185">Reference proteome</keyword>
<dbReference type="RefSeq" id="WP_133802186.1">
    <property type="nucleotide sequence ID" value="NZ_SNWQ01000011.1"/>
</dbReference>
<gene>
    <name evidence="2" type="ORF">EV643_111160</name>
</gene>
<keyword evidence="1" id="KW-0472">Membrane</keyword>
<name>A0A4V3C9Q0_9ACTN</name>
<evidence type="ECO:0000313" key="2">
    <source>
        <dbReference type="EMBL" id="TDO46307.1"/>
    </source>
</evidence>
<sequence length="170" mass="19389">MTTAWIAIVGTIIGASTSYLFQRLTLRRTEGFARSEQLRARRIDAYSEFAEKVMEWRRAQTIRLRRRIEDGKAADDYDALRAESQRMRAQAWSAFYKVKLLCGDPAIEQLALAAIEATHEMWAALDGEDEVGGDRRRLDELGELVRERLDRFLEAATVQALGGQGRRRLG</sequence>
<reference evidence="2 3" key="1">
    <citation type="submission" date="2019-03" db="EMBL/GenBank/DDBJ databases">
        <title>Genomic Encyclopedia of Type Strains, Phase III (KMG-III): the genomes of soil and plant-associated and newly described type strains.</title>
        <authorList>
            <person name="Whitman W."/>
        </authorList>
    </citation>
    <scope>NUCLEOTIDE SEQUENCE [LARGE SCALE GENOMIC DNA]</scope>
    <source>
        <strain evidence="2 3">VKM Ac-2527</strain>
    </source>
</reference>
<feature type="transmembrane region" description="Helical" evidence="1">
    <location>
        <begin position="6"/>
        <end position="26"/>
    </location>
</feature>
<accession>A0A4V3C9Q0</accession>
<evidence type="ECO:0000313" key="3">
    <source>
        <dbReference type="Proteomes" id="UP000295388"/>
    </source>
</evidence>
<keyword evidence="1" id="KW-1133">Transmembrane helix</keyword>
<proteinExistence type="predicted"/>
<evidence type="ECO:0000256" key="1">
    <source>
        <dbReference type="SAM" id="Phobius"/>
    </source>
</evidence>
<keyword evidence="1" id="KW-0812">Transmembrane</keyword>
<comment type="caution">
    <text evidence="2">The sequence shown here is derived from an EMBL/GenBank/DDBJ whole genome shotgun (WGS) entry which is preliminary data.</text>
</comment>